<dbReference type="Proteomes" id="UP000887572">
    <property type="component" value="Unplaced"/>
</dbReference>
<evidence type="ECO:0000313" key="4">
    <source>
        <dbReference type="WBParaSite" id="Gr19_v10_g10819.t1"/>
    </source>
</evidence>
<proteinExistence type="predicted"/>
<name>A0A914GRV6_GLORO</name>
<feature type="compositionally biased region" description="Polar residues" evidence="1">
    <location>
        <begin position="31"/>
        <end position="40"/>
    </location>
</feature>
<dbReference type="WBParaSite" id="Gr19_v10_g10819.t1">
    <property type="protein sequence ID" value="Gr19_v10_g10819.t1"/>
    <property type="gene ID" value="Gr19_v10_g10819"/>
</dbReference>
<keyword evidence="2" id="KW-0732">Signal</keyword>
<organism evidence="3 4">
    <name type="scientific">Globodera rostochiensis</name>
    <name type="common">Golden nematode worm</name>
    <name type="synonym">Heterodera rostochiensis</name>
    <dbReference type="NCBI Taxonomy" id="31243"/>
    <lineage>
        <taxon>Eukaryota</taxon>
        <taxon>Metazoa</taxon>
        <taxon>Ecdysozoa</taxon>
        <taxon>Nematoda</taxon>
        <taxon>Chromadorea</taxon>
        <taxon>Rhabditida</taxon>
        <taxon>Tylenchina</taxon>
        <taxon>Tylenchomorpha</taxon>
        <taxon>Tylenchoidea</taxon>
        <taxon>Heteroderidae</taxon>
        <taxon>Heteroderinae</taxon>
        <taxon>Globodera</taxon>
    </lineage>
</organism>
<feature type="chain" id="PRO_5037355469" evidence="2">
    <location>
        <begin position="18"/>
        <end position="198"/>
    </location>
</feature>
<protein>
    <submittedName>
        <fullName evidence="4">Uncharacterized protein</fullName>
    </submittedName>
</protein>
<accession>A0A914GRV6</accession>
<evidence type="ECO:0000256" key="1">
    <source>
        <dbReference type="SAM" id="MobiDB-lite"/>
    </source>
</evidence>
<feature type="region of interest" description="Disordered" evidence="1">
    <location>
        <begin position="100"/>
        <end position="129"/>
    </location>
</feature>
<feature type="region of interest" description="Disordered" evidence="1">
    <location>
        <begin position="31"/>
        <end position="53"/>
    </location>
</feature>
<keyword evidence="3" id="KW-1185">Reference proteome</keyword>
<evidence type="ECO:0000256" key="2">
    <source>
        <dbReference type="SAM" id="SignalP"/>
    </source>
</evidence>
<dbReference type="AlphaFoldDB" id="A0A914GRV6"/>
<feature type="signal peptide" evidence="2">
    <location>
        <begin position="1"/>
        <end position="17"/>
    </location>
</feature>
<evidence type="ECO:0000313" key="3">
    <source>
        <dbReference type="Proteomes" id="UP000887572"/>
    </source>
</evidence>
<sequence length="198" mass="23470">MKLNILQLICLINYVVTFPDELFDELWETNQSEPQANNNPIEPKPKIKVESNEEQFDRDEPAIKGMVNEHEPHYGAVKMEGKVKHEFEWWNEESREFKEQLEDHVKEEDQDGQAPNTFGHKKIGDDDENLEEDDNKFIEETDQDEQQNDSNEWYTVEIPFNEETTREQRIKAKFALPIINCSSTNAQFFCDFLIEFIH</sequence>
<reference evidence="4" key="1">
    <citation type="submission" date="2022-11" db="UniProtKB">
        <authorList>
            <consortium name="WormBaseParasite"/>
        </authorList>
    </citation>
    <scope>IDENTIFICATION</scope>
</reference>